<dbReference type="Proteomes" id="UP000789739">
    <property type="component" value="Unassembled WGS sequence"/>
</dbReference>
<reference evidence="4" key="1">
    <citation type="submission" date="2021-06" db="EMBL/GenBank/DDBJ databases">
        <authorList>
            <person name="Kallberg Y."/>
            <person name="Tangrot J."/>
            <person name="Rosling A."/>
        </authorList>
    </citation>
    <scope>NUCLEOTIDE SEQUENCE</scope>
    <source>
        <strain evidence="4">BR232B</strain>
    </source>
</reference>
<feature type="region of interest" description="Disordered" evidence="2">
    <location>
        <begin position="274"/>
        <end position="397"/>
    </location>
</feature>
<evidence type="ECO:0000256" key="1">
    <source>
        <dbReference type="PROSITE-ProRule" id="PRU00042"/>
    </source>
</evidence>
<feature type="compositionally biased region" description="Acidic residues" evidence="2">
    <location>
        <begin position="346"/>
        <end position="356"/>
    </location>
</feature>
<sequence length="697" mass="79283">MAGKEKKNTTCERCGKSLSTPQRLREHRRRKNPCKPIITENLFNEEFQRLANITGDYEKILVFREQELGPALKRRAIAVYNASVPRYHPDNGSDVRKMLESQRKSFRELLEREFDKRGQFKFALCSLTKFIMGDKPGNQPRCEAPPPYSELPLFEEIPRASTPKQKSSKIDWLRNKQIIVYNRSEIDNYLSNAFEQILSQVEERGEQPLESAQQVSRNKKAYEHLEIIAMRLGYPDNAPRDPDAFDKFIEDELENRLGKISGTKRSVPAIQQQKLVRSGTTAVRHKNARQTRRRAPSRVSGKLTKKVNFAVRSEDKEEYYSDSSSPTSEESEEEDSRRERVYNSSDQEEIDSEEDENNLRQSFGLKKKKAINSGSRGKSRSRTAKAGKKKQSSLNTSSTVTVTQKIFRASSKSMIEALVKECPKPILPEILDYLGKVYNGLKDKLLVNFASKYSSKEKEVIWKNVTEFYNDILFPLIEAVNRISKSNEQPQPNSLNFAINRHFSAVRRENTKKSYWPDPRYEINFIEAKDPDDVATICCKVASMTIPHALIDSGSNDSLISDDIAEDMGLKIDTSNTPRITGVASKANVLGTSYNVPVSISDGINTISVSEKFSIVKAEKNRDGDCKSLVLFGNPLLNKLGWEPIVNREFKATRNGVHVTIPLSVHKSQREVFTVENISVVPPQKAFVNDLELKKIE</sequence>
<dbReference type="PROSITE" id="PS50157">
    <property type="entry name" value="ZINC_FINGER_C2H2_2"/>
    <property type="match status" value="1"/>
</dbReference>
<name>A0A9N9DCS0_9GLOM</name>
<proteinExistence type="predicted"/>
<keyword evidence="1" id="KW-0479">Metal-binding</keyword>
<gene>
    <name evidence="4" type="ORF">PBRASI_LOCUS9468</name>
</gene>
<comment type="caution">
    <text evidence="4">The sequence shown here is derived from an EMBL/GenBank/DDBJ whole genome shotgun (WGS) entry which is preliminary data.</text>
</comment>
<dbReference type="CDD" id="cd00303">
    <property type="entry name" value="retropepsin_like"/>
    <property type="match status" value="1"/>
</dbReference>
<evidence type="ECO:0000313" key="4">
    <source>
        <dbReference type="EMBL" id="CAG8635188.1"/>
    </source>
</evidence>
<organism evidence="4 5">
    <name type="scientific">Paraglomus brasilianum</name>
    <dbReference type="NCBI Taxonomy" id="144538"/>
    <lineage>
        <taxon>Eukaryota</taxon>
        <taxon>Fungi</taxon>
        <taxon>Fungi incertae sedis</taxon>
        <taxon>Mucoromycota</taxon>
        <taxon>Glomeromycotina</taxon>
        <taxon>Glomeromycetes</taxon>
        <taxon>Paraglomerales</taxon>
        <taxon>Paraglomeraceae</taxon>
        <taxon>Paraglomus</taxon>
    </lineage>
</organism>
<dbReference type="EMBL" id="CAJVPI010002080">
    <property type="protein sequence ID" value="CAG8635188.1"/>
    <property type="molecule type" value="Genomic_DNA"/>
</dbReference>
<evidence type="ECO:0000256" key="2">
    <source>
        <dbReference type="SAM" id="MobiDB-lite"/>
    </source>
</evidence>
<keyword evidence="1" id="KW-0862">Zinc</keyword>
<dbReference type="InterPro" id="IPR013087">
    <property type="entry name" value="Znf_C2H2_type"/>
</dbReference>
<feature type="compositionally biased region" description="Basic residues" evidence="2">
    <location>
        <begin position="377"/>
        <end position="391"/>
    </location>
</feature>
<feature type="domain" description="C2H2-type" evidence="3">
    <location>
        <begin position="9"/>
        <end position="36"/>
    </location>
</feature>
<evidence type="ECO:0000313" key="5">
    <source>
        <dbReference type="Proteomes" id="UP000789739"/>
    </source>
</evidence>
<dbReference type="OrthoDB" id="2430591at2759"/>
<dbReference type="AlphaFoldDB" id="A0A9N9DCS0"/>
<keyword evidence="5" id="KW-1185">Reference proteome</keyword>
<dbReference type="InterPro" id="IPR021109">
    <property type="entry name" value="Peptidase_aspartic_dom_sf"/>
</dbReference>
<feature type="compositionally biased region" description="Basic residues" evidence="2">
    <location>
        <begin position="283"/>
        <end position="296"/>
    </location>
</feature>
<accession>A0A9N9DCS0</accession>
<dbReference type="GO" id="GO:0008270">
    <property type="term" value="F:zinc ion binding"/>
    <property type="evidence" value="ECO:0007669"/>
    <property type="project" value="UniProtKB-KW"/>
</dbReference>
<evidence type="ECO:0000259" key="3">
    <source>
        <dbReference type="PROSITE" id="PS50157"/>
    </source>
</evidence>
<keyword evidence="1" id="KW-0863">Zinc-finger</keyword>
<dbReference type="Gene3D" id="2.40.70.10">
    <property type="entry name" value="Acid Proteases"/>
    <property type="match status" value="1"/>
</dbReference>
<protein>
    <submittedName>
        <fullName evidence="4">1033_t:CDS:1</fullName>
    </submittedName>
</protein>